<keyword evidence="7 9" id="KW-0315">Glutamine amidotransferase</keyword>
<dbReference type="PANTHER" id="PTHR43284">
    <property type="entry name" value="ASPARAGINE SYNTHETASE (GLUTAMINE-HYDROLYZING)"/>
    <property type="match status" value="1"/>
</dbReference>
<feature type="binding site" evidence="10">
    <location>
        <position position="100"/>
    </location>
    <ligand>
        <name>L-glutamine</name>
        <dbReference type="ChEBI" id="CHEBI:58359"/>
    </ligand>
</feature>
<feature type="binding site" evidence="10">
    <location>
        <begin position="371"/>
        <end position="372"/>
    </location>
    <ligand>
        <name>ATP</name>
        <dbReference type="ChEBI" id="CHEBI:30616"/>
    </ligand>
</feature>
<dbReference type="InterPro" id="IPR033738">
    <property type="entry name" value="AsnB_N"/>
</dbReference>
<dbReference type="InterPro" id="IPR051786">
    <property type="entry name" value="ASN_synthetase/amidase"/>
</dbReference>
<evidence type="ECO:0000259" key="11">
    <source>
        <dbReference type="PROSITE" id="PS51278"/>
    </source>
</evidence>
<proteinExistence type="inferred from homology"/>
<dbReference type="CDD" id="cd01991">
    <property type="entry name" value="Asn_synthase_B_C"/>
    <property type="match status" value="1"/>
</dbReference>
<comment type="caution">
    <text evidence="12">The sequence shown here is derived from an EMBL/GenBank/DDBJ whole genome shotgun (WGS) entry which is preliminary data.</text>
</comment>
<organism evidence="12 13">
    <name type="scientific">Planomonospora sphaerica</name>
    <dbReference type="NCBI Taxonomy" id="161355"/>
    <lineage>
        <taxon>Bacteria</taxon>
        <taxon>Bacillati</taxon>
        <taxon>Actinomycetota</taxon>
        <taxon>Actinomycetes</taxon>
        <taxon>Streptosporangiales</taxon>
        <taxon>Streptosporangiaceae</taxon>
        <taxon>Planomonospora</taxon>
    </lineage>
</organism>
<reference evidence="13" key="2">
    <citation type="submission" date="2016-04" db="EMBL/GenBank/DDBJ databases">
        <title>Planomonospora sphaerica JCM9374 whole genome shotgun sequence.</title>
        <authorList>
            <person name="Suzuki T."/>
            <person name="Dohra H."/>
            <person name="Kodani S."/>
        </authorList>
    </citation>
    <scope>NUCLEOTIDE SEQUENCE [LARGE SCALE GENOMIC DNA]</scope>
    <source>
        <strain evidence="13">JCM 9374</strain>
    </source>
</reference>
<dbReference type="Gene3D" id="3.40.50.620">
    <property type="entry name" value="HUPs"/>
    <property type="match status" value="1"/>
</dbReference>
<dbReference type="InterPro" id="IPR001962">
    <property type="entry name" value="Asn_synthase"/>
</dbReference>
<evidence type="ECO:0000313" key="12">
    <source>
        <dbReference type="EMBL" id="GAT64790.1"/>
    </source>
</evidence>
<feature type="binding site" evidence="10">
    <location>
        <position position="268"/>
    </location>
    <ligand>
        <name>ATP</name>
        <dbReference type="ChEBI" id="CHEBI:30616"/>
    </ligand>
</feature>
<dbReference type="PIRSF" id="PIRSF001589">
    <property type="entry name" value="Asn_synthetase_glu-h"/>
    <property type="match status" value="1"/>
</dbReference>
<evidence type="ECO:0000256" key="8">
    <source>
        <dbReference type="ARBA" id="ARBA00048741"/>
    </source>
</evidence>
<name>A0A171B8W1_9ACTN</name>
<dbReference type="Pfam" id="PF13537">
    <property type="entry name" value="GATase_7"/>
    <property type="match status" value="1"/>
</dbReference>
<dbReference type="InterPro" id="IPR017932">
    <property type="entry name" value="GATase_2_dom"/>
</dbReference>
<comment type="catalytic activity">
    <reaction evidence="8">
        <text>L-aspartate + L-glutamine + ATP + H2O = L-asparagine + L-glutamate + AMP + diphosphate + H(+)</text>
        <dbReference type="Rhea" id="RHEA:12228"/>
        <dbReference type="ChEBI" id="CHEBI:15377"/>
        <dbReference type="ChEBI" id="CHEBI:15378"/>
        <dbReference type="ChEBI" id="CHEBI:29985"/>
        <dbReference type="ChEBI" id="CHEBI:29991"/>
        <dbReference type="ChEBI" id="CHEBI:30616"/>
        <dbReference type="ChEBI" id="CHEBI:33019"/>
        <dbReference type="ChEBI" id="CHEBI:58048"/>
        <dbReference type="ChEBI" id="CHEBI:58359"/>
        <dbReference type="ChEBI" id="CHEBI:456215"/>
        <dbReference type="EC" id="6.3.5.4"/>
    </reaction>
</comment>
<protein>
    <recommendedName>
        <fullName evidence="3">asparagine synthase (glutamine-hydrolyzing)</fullName>
        <ecNumber evidence="3">6.3.5.4</ecNumber>
    </recommendedName>
</protein>
<dbReference type="InterPro" id="IPR014729">
    <property type="entry name" value="Rossmann-like_a/b/a_fold"/>
</dbReference>
<evidence type="ECO:0000256" key="9">
    <source>
        <dbReference type="PIRSR" id="PIRSR001589-1"/>
    </source>
</evidence>
<evidence type="ECO:0000256" key="7">
    <source>
        <dbReference type="ARBA" id="ARBA00022962"/>
    </source>
</evidence>
<evidence type="ECO:0000256" key="4">
    <source>
        <dbReference type="ARBA" id="ARBA00022741"/>
    </source>
</evidence>
<feature type="domain" description="Glutamine amidotransferase type-2" evidence="11">
    <location>
        <begin position="2"/>
        <end position="214"/>
    </location>
</feature>
<dbReference type="GO" id="GO:0005829">
    <property type="term" value="C:cytosol"/>
    <property type="evidence" value="ECO:0007669"/>
    <property type="project" value="TreeGrafter"/>
</dbReference>
<reference evidence="12 13" key="1">
    <citation type="journal article" date="2016" name="Genome Announc.">
        <title>Draft Genome Sequence of Planomonospora sphaerica JCM9374, a Rare Actinomycete.</title>
        <authorList>
            <person name="Dohra H."/>
            <person name="Suzuki T."/>
            <person name="Inoue Y."/>
            <person name="Kodani S."/>
        </authorList>
    </citation>
    <scope>NUCLEOTIDE SEQUENCE [LARGE SCALE GENOMIC DNA]</scope>
    <source>
        <strain evidence="12 13">JCM 9374</strain>
    </source>
</reference>
<dbReference type="PROSITE" id="PS51278">
    <property type="entry name" value="GATASE_TYPE_2"/>
    <property type="match status" value="1"/>
</dbReference>
<dbReference type="EC" id="6.3.5.4" evidence="3"/>
<keyword evidence="13" id="KW-1185">Reference proteome</keyword>
<sequence length="596" mass="64943">MCGLSGEIRFDGRTADIGAVDRMTGTMHDRGPDGSGLWSLGPVALGHRRLKIIDLSDKAAQPMVDGDLGLAAVFNGCLYNYRELRAELIAVGYRFFSTSDTEVLVKAFHHWGAACVEHFAGMFAFAVAERDTGRLTLARDRLGIKPLYLAHDGARLRFASTLPALLAAGGLDTEIDRVALHHYLTFHSVVPAERTILAGVRKLPAATVRTVEPDGTMTDRRYWDPPHTRAALPGTARWPAGEWREAVLERLRTAVRRRMVADVPVGVLLSGGLDSSLIVALLAEQGQSGLSTFSIGFHAAGGEPGDEFAYSDLVAREFGTDHHRILIDDARLLPGLERAVAAMSEPMVSHDCVAFHLLSQEVARHVTVVQSGQGADEVFAGYSWYPPLAGLPRERAAEVYAREFFDRPHDALARILTPAYRMDTDVSTAFVRDHLARPGAETALDAVLRLDTSVMLVDDPVKRVDNMTMAYGLEARTPFLDHELVELAAACPPELKLASGGKGVLKDAARTLLPAAVIDRPKGYFPVPAVRHVQGPLLELVRDALTGQAARSRGLFERAYVDRLLAAPDEHRTTLGASALWQVGLLEMWLQTQGVR</sequence>
<dbReference type="RefSeq" id="WP_068894443.1">
    <property type="nucleotide sequence ID" value="NZ_BDCX01000001.1"/>
</dbReference>
<evidence type="ECO:0000256" key="10">
    <source>
        <dbReference type="PIRSR" id="PIRSR001589-2"/>
    </source>
</evidence>
<dbReference type="Gene3D" id="3.60.20.10">
    <property type="entry name" value="Glutamine Phosphoribosylpyrophosphate, subunit 1, domain 1"/>
    <property type="match status" value="1"/>
</dbReference>
<dbReference type="GO" id="GO:0005524">
    <property type="term" value="F:ATP binding"/>
    <property type="evidence" value="ECO:0007669"/>
    <property type="project" value="UniProtKB-KW"/>
</dbReference>
<dbReference type="PANTHER" id="PTHR43284:SF1">
    <property type="entry name" value="ASPARAGINE SYNTHETASE"/>
    <property type="match status" value="1"/>
</dbReference>
<keyword evidence="5 10" id="KW-0067">ATP-binding</keyword>
<keyword evidence="9" id="KW-0028">Amino-acid biosynthesis</keyword>
<dbReference type="NCBIfam" id="TIGR03104">
    <property type="entry name" value="trio_amidotrans"/>
    <property type="match status" value="1"/>
</dbReference>
<dbReference type="SUPFAM" id="SSF52402">
    <property type="entry name" value="Adenine nucleotide alpha hydrolases-like"/>
    <property type="match status" value="1"/>
</dbReference>
<dbReference type="AlphaFoldDB" id="A0A171B8W1"/>
<dbReference type="CDD" id="cd00712">
    <property type="entry name" value="AsnB"/>
    <property type="match status" value="1"/>
</dbReference>
<dbReference type="EMBL" id="BDCX01000001">
    <property type="protein sequence ID" value="GAT64790.1"/>
    <property type="molecule type" value="Genomic_DNA"/>
</dbReference>
<dbReference type="Proteomes" id="UP000077701">
    <property type="component" value="Unassembled WGS sequence"/>
</dbReference>
<accession>A0A171B8W1</accession>
<dbReference type="InterPro" id="IPR029055">
    <property type="entry name" value="Ntn_hydrolases_N"/>
</dbReference>
<evidence type="ECO:0000256" key="2">
    <source>
        <dbReference type="ARBA" id="ARBA00005752"/>
    </source>
</evidence>
<dbReference type="SUPFAM" id="SSF56235">
    <property type="entry name" value="N-terminal nucleophile aminohydrolases (Ntn hydrolases)"/>
    <property type="match status" value="1"/>
</dbReference>
<dbReference type="InterPro" id="IPR006426">
    <property type="entry name" value="Asn_synth_AEB"/>
</dbReference>
<feature type="binding site" evidence="10">
    <location>
        <position position="295"/>
    </location>
    <ligand>
        <name>ATP</name>
        <dbReference type="ChEBI" id="CHEBI:30616"/>
    </ligand>
</feature>
<evidence type="ECO:0000256" key="3">
    <source>
        <dbReference type="ARBA" id="ARBA00012737"/>
    </source>
</evidence>
<dbReference type="NCBIfam" id="TIGR01536">
    <property type="entry name" value="asn_synth_AEB"/>
    <property type="match status" value="1"/>
</dbReference>
<dbReference type="STRING" id="161355.PS9374_00422"/>
<evidence type="ECO:0000256" key="6">
    <source>
        <dbReference type="ARBA" id="ARBA00022888"/>
    </source>
</evidence>
<evidence type="ECO:0000256" key="5">
    <source>
        <dbReference type="ARBA" id="ARBA00022840"/>
    </source>
</evidence>
<comment type="similarity">
    <text evidence="2">Belongs to the asparagine synthetase family.</text>
</comment>
<dbReference type="GO" id="GO:0004066">
    <property type="term" value="F:asparagine synthase (glutamine-hydrolyzing) activity"/>
    <property type="evidence" value="ECO:0007669"/>
    <property type="project" value="UniProtKB-EC"/>
</dbReference>
<keyword evidence="4 10" id="KW-0547">Nucleotide-binding</keyword>
<gene>
    <name evidence="12" type="ORF">PS9374_00422</name>
</gene>
<evidence type="ECO:0000313" key="13">
    <source>
        <dbReference type="Proteomes" id="UP000077701"/>
    </source>
</evidence>
<keyword evidence="6 9" id="KW-0061">Asparagine biosynthesis</keyword>
<evidence type="ECO:0000256" key="1">
    <source>
        <dbReference type="ARBA" id="ARBA00005187"/>
    </source>
</evidence>
<dbReference type="Pfam" id="PF00733">
    <property type="entry name" value="Asn_synthase"/>
    <property type="match status" value="1"/>
</dbReference>
<comment type="pathway">
    <text evidence="1">Amino-acid biosynthesis; L-asparagine biosynthesis; L-asparagine from L-aspartate (L-Gln route): step 1/1.</text>
</comment>
<feature type="active site" description="For GATase activity" evidence="9">
    <location>
        <position position="2"/>
    </location>
</feature>
<dbReference type="OrthoDB" id="9763290at2"/>
<dbReference type="GO" id="GO:0006529">
    <property type="term" value="P:asparagine biosynthetic process"/>
    <property type="evidence" value="ECO:0007669"/>
    <property type="project" value="UniProtKB-KW"/>
</dbReference>
<dbReference type="InterPro" id="IPR017535">
    <property type="entry name" value="Asparagine_synth"/>
</dbReference>